<evidence type="ECO:0000313" key="2">
    <source>
        <dbReference type="Proteomes" id="UP000008784"/>
    </source>
</evidence>
<dbReference type="HOGENOM" id="CLU_2793505_0_0_1"/>
<keyword evidence="2" id="KW-1185">Reference proteome</keyword>
<protein>
    <submittedName>
        <fullName evidence="1">Uncharacterized protein</fullName>
    </submittedName>
</protein>
<organism evidence="1 2">
    <name type="scientific">Arthrobotrys oligospora (strain ATCC 24927 / CBS 115.81 / DSM 1491)</name>
    <name type="common">Nematode-trapping fungus</name>
    <name type="synonym">Didymozoophaga oligospora</name>
    <dbReference type="NCBI Taxonomy" id="756982"/>
    <lineage>
        <taxon>Eukaryota</taxon>
        <taxon>Fungi</taxon>
        <taxon>Dikarya</taxon>
        <taxon>Ascomycota</taxon>
        <taxon>Pezizomycotina</taxon>
        <taxon>Orbiliomycetes</taxon>
        <taxon>Orbiliales</taxon>
        <taxon>Orbiliaceae</taxon>
        <taxon>Orbilia</taxon>
        <taxon>Orbilia oligospora</taxon>
    </lineage>
</organism>
<proteinExistence type="predicted"/>
<gene>
    <name evidence="1" type="ORF">AOL_s00080g92</name>
</gene>
<reference evidence="1 2" key="1">
    <citation type="journal article" date="2011" name="PLoS Pathog.">
        <title>Genomic and proteomic analyses of the fungus Arthrobotrys oligospora provide insights into nematode-trap formation.</title>
        <authorList>
            <person name="Yang J."/>
            <person name="Wang L."/>
            <person name="Ji X."/>
            <person name="Feng Y."/>
            <person name="Li X."/>
            <person name="Zou C."/>
            <person name="Xu J."/>
            <person name="Ren Y."/>
            <person name="Mi Q."/>
            <person name="Wu J."/>
            <person name="Liu S."/>
            <person name="Liu Y."/>
            <person name="Huang X."/>
            <person name="Wang H."/>
            <person name="Niu X."/>
            <person name="Li J."/>
            <person name="Liang L."/>
            <person name="Luo Y."/>
            <person name="Ji K."/>
            <person name="Zhou W."/>
            <person name="Yu Z."/>
            <person name="Li G."/>
            <person name="Liu Y."/>
            <person name="Li L."/>
            <person name="Qiao M."/>
            <person name="Feng L."/>
            <person name="Zhang K.-Q."/>
        </authorList>
    </citation>
    <scope>NUCLEOTIDE SEQUENCE [LARGE SCALE GENOMIC DNA]</scope>
    <source>
        <strain evidence="2">ATCC 24927 / CBS 115.81 / DSM 1491</strain>
    </source>
</reference>
<dbReference type="InParanoid" id="G1XE57"/>
<dbReference type="GeneID" id="22894099"/>
<name>G1XE57_ARTOA</name>
<dbReference type="RefSeq" id="XP_011122769.1">
    <property type="nucleotide sequence ID" value="XM_011124467.1"/>
</dbReference>
<dbReference type="EMBL" id="ADOT01000140">
    <property type="protein sequence ID" value="EGX48463.1"/>
    <property type="molecule type" value="Genomic_DNA"/>
</dbReference>
<evidence type="ECO:0000313" key="1">
    <source>
        <dbReference type="EMBL" id="EGX48463.1"/>
    </source>
</evidence>
<comment type="caution">
    <text evidence="1">The sequence shown here is derived from an EMBL/GenBank/DDBJ whole genome shotgun (WGS) entry which is preliminary data.</text>
</comment>
<dbReference type="Proteomes" id="UP000008784">
    <property type="component" value="Unassembled WGS sequence"/>
</dbReference>
<sequence length="68" mass="7557">MGKKREEAELRLRSVNAPRTTGTVIVAKPWNDLTFIARSLSWTSVEHAFKTLLALDALRATAMRSASN</sequence>
<dbReference type="AlphaFoldDB" id="G1XE57"/>
<accession>G1XE57</accession>